<dbReference type="EMBL" id="BKAD01000030">
    <property type="protein sequence ID" value="GEP31456.1"/>
    <property type="molecule type" value="Genomic_DNA"/>
</dbReference>
<accession>A0A512LAE7</accession>
<name>A0A512LAE7_9PROT</name>
<gene>
    <name evidence="1" type="ORF">TPL01_25940</name>
</gene>
<organism evidence="1 2">
    <name type="scientific">Sulfuriferula plumbiphila</name>
    <dbReference type="NCBI Taxonomy" id="171865"/>
    <lineage>
        <taxon>Bacteria</taxon>
        <taxon>Pseudomonadati</taxon>
        <taxon>Pseudomonadota</taxon>
        <taxon>Betaproteobacteria</taxon>
        <taxon>Nitrosomonadales</taxon>
        <taxon>Sulfuricellaceae</taxon>
        <taxon>Sulfuriferula</taxon>
    </lineage>
</organism>
<dbReference type="AlphaFoldDB" id="A0A512LAE7"/>
<dbReference type="RefSeq" id="WP_147074425.1">
    <property type="nucleotide sequence ID" value="NZ_AP021884.1"/>
</dbReference>
<evidence type="ECO:0000313" key="2">
    <source>
        <dbReference type="Proteomes" id="UP000321337"/>
    </source>
</evidence>
<dbReference type="OrthoDB" id="5295626at2"/>
<sequence>MKKLVKLVKVNNLQYNANRDPEVYRRSANENFRIQALVDGTGAVKCKLLDSTGKTLHEQTVNAPGTYTHEISFATPGVRVVTLSVEGNGEKFAQDLRLDVMEHAWIG</sequence>
<proteinExistence type="predicted"/>
<protein>
    <submittedName>
        <fullName evidence="1">Uncharacterized protein</fullName>
    </submittedName>
</protein>
<reference evidence="1 2" key="1">
    <citation type="submission" date="2019-07" db="EMBL/GenBank/DDBJ databases">
        <title>Whole genome shotgun sequence of Thiobacillus plumbophilus NBRC 107929.</title>
        <authorList>
            <person name="Hosoyama A."/>
            <person name="Uohara A."/>
            <person name="Ohji S."/>
            <person name="Ichikawa N."/>
        </authorList>
    </citation>
    <scope>NUCLEOTIDE SEQUENCE [LARGE SCALE GENOMIC DNA]</scope>
    <source>
        <strain evidence="1 2">NBRC 107929</strain>
    </source>
</reference>
<comment type="caution">
    <text evidence="1">The sequence shown here is derived from an EMBL/GenBank/DDBJ whole genome shotgun (WGS) entry which is preliminary data.</text>
</comment>
<evidence type="ECO:0000313" key="1">
    <source>
        <dbReference type="EMBL" id="GEP31456.1"/>
    </source>
</evidence>
<dbReference type="Proteomes" id="UP000321337">
    <property type="component" value="Unassembled WGS sequence"/>
</dbReference>
<keyword evidence="2" id="KW-1185">Reference proteome</keyword>